<protein>
    <recommendedName>
        <fullName evidence="2">Gliding motility protein GldL-like N-terminal domain-containing protein</fullName>
    </recommendedName>
</protein>
<dbReference type="EMBL" id="JAWDJT010000008">
    <property type="protein sequence ID" value="MDU0371279.1"/>
    <property type="molecule type" value="Genomic_DNA"/>
</dbReference>
<gene>
    <name evidence="3" type="ORF">ROI90_12800</name>
</gene>
<evidence type="ECO:0000259" key="2">
    <source>
        <dbReference type="Pfam" id="PF22827"/>
    </source>
</evidence>
<dbReference type="Pfam" id="PF22827">
    <property type="entry name" value="GldL_N"/>
    <property type="match status" value="1"/>
</dbReference>
<sequence>MKTTLLLTVSAFLLGFGIILLGALFRTQQWAGGSVLLFVGLLLQTGAMAFLFIGLVRRYRPRL</sequence>
<dbReference type="RefSeq" id="WP_315998745.1">
    <property type="nucleotide sequence ID" value="NZ_JAWDJT010000008.1"/>
</dbReference>
<evidence type="ECO:0000256" key="1">
    <source>
        <dbReference type="SAM" id="Phobius"/>
    </source>
</evidence>
<feature type="domain" description="Gliding motility protein GldL-like N-terminal" evidence="2">
    <location>
        <begin position="15"/>
        <end position="56"/>
    </location>
</feature>
<evidence type="ECO:0000313" key="4">
    <source>
        <dbReference type="Proteomes" id="UP001250698"/>
    </source>
</evidence>
<dbReference type="Proteomes" id="UP001250698">
    <property type="component" value="Unassembled WGS sequence"/>
</dbReference>
<comment type="caution">
    <text evidence="3">The sequence shown here is derived from an EMBL/GenBank/DDBJ whole genome shotgun (WGS) entry which is preliminary data.</text>
</comment>
<keyword evidence="1" id="KW-0472">Membrane</keyword>
<proteinExistence type="predicted"/>
<keyword evidence="4" id="KW-1185">Reference proteome</keyword>
<name>A0ABU3TIS0_9BACT</name>
<feature type="transmembrane region" description="Helical" evidence="1">
    <location>
        <begin position="35"/>
        <end position="56"/>
    </location>
</feature>
<reference evidence="3 4" key="1">
    <citation type="submission" date="2023-10" db="EMBL/GenBank/DDBJ databases">
        <title>Hymenobacter endophyticus sp. nov., an isolate from the leaf tissues of wheat.</title>
        <authorList>
            <person name="Dai Y."/>
        </authorList>
    </citation>
    <scope>NUCLEOTIDE SEQUENCE [LARGE SCALE GENOMIC DNA]</scope>
    <source>
        <strain evidence="3 4">ZK17L-C2</strain>
    </source>
</reference>
<accession>A0ABU3TIS0</accession>
<keyword evidence="1" id="KW-0812">Transmembrane</keyword>
<keyword evidence="1" id="KW-1133">Transmembrane helix</keyword>
<organism evidence="3 4">
    <name type="scientific">Hymenobacter endophyticus</name>
    <dbReference type="NCBI Taxonomy" id="3076335"/>
    <lineage>
        <taxon>Bacteria</taxon>
        <taxon>Pseudomonadati</taxon>
        <taxon>Bacteroidota</taxon>
        <taxon>Cytophagia</taxon>
        <taxon>Cytophagales</taxon>
        <taxon>Hymenobacteraceae</taxon>
        <taxon>Hymenobacter</taxon>
    </lineage>
</organism>
<dbReference type="InterPro" id="IPR055087">
    <property type="entry name" value="GldL-like_N"/>
</dbReference>
<evidence type="ECO:0000313" key="3">
    <source>
        <dbReference type="EMBL" id="MDU0371279.1"/>
    </source>
</evidence>